<dbReference type="PANTHER" id="PTHR12790:SF0">
    <property type="entry name" value="RNA POLYMERASE I-SPECIFIC TRANSCRIPTION INITIATION FACTOR RRN3-RELATED"/>
    <property type="match status" value="1"/>
</dbReference>
<feature type="compositionally biased region" description="Acidic residues" evidence="2">
    <location>
        <begin position="478"/>
        <end position="489"/>
    </location>
</feature>
<dbReference type="AlphaFoldDB" id="A0A8J2SXR7"/>
<name>A0A8J2SXR7_9STRA</name>
<dbReference type="GO" id="GO:0001042">
    <property type="term" value="F:RNA polymerase I core binding"/>
    <property type="evidence" value="ECO:0007669"/>
    <property type="project" value="TreeGrafter"/>
</dbReference>
<comment type="caution">
    <text evidence="3">The sequence shown here is derived from an EMBL/GenBank/DDBJ whole genome shotgun (WGS) entry which is preliminary data.</text>
</comment>
<accession>A0A8J2SXR7</accession>
<comment type="similarity">
    <text evidence="1">Belongs to the RRN3 family.</text>
</comment>
<dbReference type="GO" id="GO:0005634">
    <property type="term" value="C:nucleus"/>
    <property type="evidence" value="ECO:0007669"/>
    <property type="project" value="TreeGrafter"/>
</dbReference>
<evidence type="ECO:0000313" key="4">
    <source>
        <dbReference type="Proteomes" id="UP000789595"/>
    </source>
</evidence>
<dbReference type="InterPro" id="IPR007991">
    <property type="entry name" value="RNA_pol_I_trans_ini_fac_RRN3"/>
</dbReference>
<keyword evidence="4" id="KW-1185">Reference proteome</keyword>
<dbReference type="EMBL" id="CAKKNE010000006">
    <property type="protein sequence ID" value="CAH0378526.1"/>
    <property type="molecule type" value="Genomic_DNA"/>
</dbReference>
<dbReference type="GO" id="GO:0006361">
    <property type="term" value="P:transcription initiation at RNA polymerase I promoter"/>
    <property type="evidence" value="ECO:0007669"/>
    <property type="project" value="InterPro"/>
</dbReference>
<proteinExistence type="inferred from homology"/>
<dbReference type="Pfam" id="PF05327">
    <property type="entry name" value="RRN3"/>
    <property type="match status" value="1"/>
</dbReference>
<feature type="region of interest" description="Disordered" evidence="2">
    <location>
        <begin position="469"/>
        <end position="505"/>
    </location>
</feature>
<evidence type="ECO:0000313" key="3">
    <source>
        <dbReference type="EMBL" id="CAH0378526.1"/>
    </source>
</evidence>
<gene>
    <name evidence="3" type="ORF">PECAL_6P01160</name>
</gene>
<dbReference type="Proteomes" id="UP000789595">
    <property type="component" value="Unassembled WGS sequence"/>
</dbReference>
<dbReference type="GO" id="GO:0001181">
    <property type="term" value="F:RNA polymerase I general transcription initiation factor activity"/>
    <property type="evidence" value="ECO:0007669"/>
    <property type="project" value="InterPro"/>
</dbReference>
<sequence>MAALQQQAASPEEALVDKVLGAEQPTGRLYRGLITALRDDAETAEGLAAARKILKALAARAPALAEDRHARLWRALCDSISQGDGLLAERAFCLREVVSANATRVKDALDGIARAAAADADDVMRTGLAQCLADVVERCPQGRAEVTSSVRKAWPYVNAGEETHDGYTRFVIDALRCCDDRGPLLTTCVERALALDCAAAQQVFAMDEDAAKDAAADKVVSRLIAYVAKTCVSDADAELLLQATLGPCLATPRAQTAPFVVFAAAAPTPTRAAAFCRTLSSLVSDEATADARRTAAIAYLSSFVCRAAVVDAGLVALACATLFERCRRCRELFEAGDKHLAAKRHVDAARGLLYVFAFRGEEILGRRGWDARCDAVCAPKSWDAALGIRAPAALDALRGCRARLLGEFARVAAREPPFLSRAAAARVREARRDATEAADDGLFFPFDPCRLPRTKAAVAALFREWAAAEAEESSSSSSDDESGSSDDDAAPMSLATSLHEQDEAW</sequence>
<protein>
    <submittedName>
        <fullName evidence="3">Uncharacterized protein</fullName>
    </submittedName>
</protein>
<evidence type="ECO:0000256" key="2">
    <source>
        <dbReference type="SAM" id="MobiDB-lite"/>
    </source>
</evidence>
<evidence type="ECO:0000256" key="1">
    <source>
        <dbReference type="ARBA" id="ARBA00010098"/>
    </source>
</evidence>
<reference evidence="3" key="1">
    <citation type="submission" date="2021-11" db="EMBL/GenBank/DDBJ databases">
        <authorList>
            <consortium name="Genoscope - CEA"/>
            <person name="William W."/>
        </authorList>
    </citation>
    <scope>NUCLEOTIDE SEQUENCE</scope>
</reference>
<organism evidence="3 4">
    <name type="scientific">Pelagomonas calceolata</name>
    <dbReference type="NCBI Taxonomy" id="35677"/>
    <lineage>
        <taxon>Eukaryota</taxon>
        <taxon>Sar</taxon>
        <taxon>Stramenopiles</taxon>
        <taxon>Ochrophyta</taxon>
        <taxon>Pelagophyceae</taxon>
        <taxon>Pelagomonadales</taxon>
        <taxon>Pelagomonadaceae</taxon>
        <taxon>Pelagomonas</taxon>
    </lineage>
</organism>
<dbReference type="PANTHER" id="PTHR12790">
    <property type="entry name" value="TRANSCRIPTION INITIATION FACTOR IA RRN3"/>
    <property type="match status" value="1"/>
</dbReference>